<comment type="similarity">
    <text evidence="1">Belongs to the transferase hexapeptide repeat family.</text>
</comment>
<dbReference type="Proteomes" id="UP001427805">
    <property type="component" value="Unassembled WGS sequence"/>
</dbReference>
<dbReference type="Gene3D" id="2.160.10.10">
    <property type="entry name" value="Hexapeptide repeat proteins"/>
    <property type="match status" value="1"/>
</dbReference>
<organism evidence="3 4">
    <name type="scientific">Sphingomonas rustica</name>
    <dbReference type="NCBI Taxonomy" id="3103142"/>
    <lineage>
        <taxon>Bacteria</taxon>
        <taxon>Pseudomonadati</taxon>
        <taxon>Pseudomonadota</taxon>
        <taxon>Alphaproteobacteria</taxon>
        <taxon>Sphingomonadales</taxon>
        <taxon>Sphingomonadaceae</taxon>
        <taxon>Sphingomonas</taxon>
    </lineage>
</organism>
<dbReference type="InterPro" id="IPR051159">
    <property type="entry name" value="Hexapeptide_acetyltransf"/>
</dbReference>
<comment type="caution">
    <text evidence="3">The sequence shown here is derived from an EMBL/GenBank/DDBJ whole genome shotgun (WGS) entry which is preliminary data.</text>
</comment>
<dbReference type="NCBIfam" id="NF007797">
    <property type="entry name" value="PRK10502.1"/>
    <property type="match status" value="1"/>
</dbReference>
<evidence type="ECO:0000256" key="1">
    <source>
        <dbReference type="ARBA" id="ARBA00007274"/>
    </source>
</evidence>
<evidence type="ECO:0000256" key="2">
    <source>
        <dbReference type="ARBA" id="ARBA00022679"/>
    </source>
</evidence>
<evidence type="ECO:0000313" key="3">
    <source>
        <dbReference type="EMBL" id="MEN3747618.1"/>
    </source>
</evidence>
<dbReference type="SUPFAM" id="SSF51161">
    <property type="entry name" value="Trimeric LpxA-like enzymes"/>
    <property type="match status" value="1"/>
</dbReference>
<keyword evidence="4" id="KW-1185">Reference proteome</keyword>
<reference evidence="3 4" key="1">
    <citation type="submission" date="2024-05" db="EMBL/GenBank/DDBJ databases">
        <title>Sphingomonas sp. HF-S3 16S ribosomal RNA gene Genome sequencing and assembly.</title>
        <authorList>
            <person name="Lee H."/>
        </authorList>
    </citation>
    <scope>NUCLEOTIDE SEQUENCE [LARGE SCALE GENOMIC DNA]</scope>
    <source>
        <strain evidence="3 4">HF-S3</strain>
    </source>
</reference>
<dbReference type="EMBL" id="JBDIZK010000005">
    <property type="protein sequence ID" value="MEN3747618.1"/>
    <property type="molecule type" value="Genomic_DNA"/>
</dbReference>
<dbReference type="PANTHER" id="PTHR23416">
    <property type="entry name" value="SIALIC ACID SYNTHASE-RELATED"/>
    <property type="match status" value="1"/>
</dbReference>
<dbReference type="CDD" id="cd05825">
    <property type="entry name" value="LbH_wcaF_like"/>
    <property type="match status" value="1"/>
</dbReference>
<evidence type="ECO:0000313" key="4">
    <source>
        <dbReference type="Proteomes" id="UP001427805"/>
    </source>
</evidence>
<accession>A0ABV0B7Q5</accession>
<protein>
    <submittedName>
        <fullName evidence="3">Colanic acid biosynthesis acetyltransferase</fullName>
    </submittedName>
</protein>
<keyword evidence="2" id="KW-0808">Transferase</keyword>
<dbReference type="PANTHER" id="PTHR23416:SF23">
    <property type="entry name" value="ACETYLTRANSFERASE C18B11.09C-RELATED"/>
    <property type="match status" value="1"/>
</dbReference>
<sequence>MALSPLPPGQPVPDLGRYRAPQFTRGRSALVEAVWMAIQTLFVSSWLPGSAHRVMLLKLFGARIGAGVVLKPGVRVKFPWRLTVGDNSWIGERAWIDNLAEVTIGANCCISQDAYLCTGSHDWTSPGFDLITLPITLEPGAWVAARAIVGPGVTLGTGAVLGLGSSASRNLDPWTIYAGVPAVAVRTRILSRD</sequence>
<dbReference type="RefSeq" id="WP_346246614.1">
    <property type="nucleotide sequence ID" value="NZ_JBDIZK010000005.1"/>
</dbReference>
<proteinExistence type="inferred from homology"/>
<gene>
    <name evidence="3" type="ORF">TPR58_10595</name>
</gene>
<name>A0ABV0B7Q5_9SPHN</name>
<dbReference type="InterPro" id="IPR011004">
    <property type="entry name" value="Trimer_LpxA-like_sf"/>
</dbReference>